<dbReference type="AlphaFoldDB" id="A0A484YLS7"/>
<dbReference type="Proteomes" id="UP000351155">
    <property type="component" value="Unassembled WGS sequence"/>
</dbReference>
<accession>A0A484YLS7</accession>
<name>A0A484YLS7_9ENTR</name>
<evidence type="ECO:0000313" key="2">
    <source>
        <dbReference type="Proteomes" id="UP000351155"/>
    </source>
</evidence>
<protein>
    <submittedName>
        <fullName evidence="1">Uncharacterized protein</fullName>
    </submittedName>
</protein>
<gene>
    <name evidence="1" type="ORF">NCTC12126_03630</name>
</gene>
<organism evidence="1 2">
    <name type="scientific">Enterobacter cancerogenus</name>
    <dbReference type="NCBI Taxonomy" id="69218"/>
    <lineage>
        <taxon>Bacteria</taxon>
        <taxon>Pseudomonadati</taxon>
        <taxon>Pseudomonadota</taxon>
        <taxon>Gammaproteobacteria</taxon>
        <taxon>Enterobacterales</taxon>
        <taxon>Enterobacteriaceae</taxon>
        <taxon>Enterobacter</taxon>
        <taxon>Enterobacter cloacae complex</taxon>
    </lineage>
</organism>
<sequence>MTILLWTVGGLTAWWLFGFCWSGCLPVMKQKMIMKNVPMIKPA</sequence>
<evidence type="ECO:0000313" key="1">
    <source>
        <dbReference type="EMBL" id="VFS36867.1"/>
    </source>
</evidence>
<reference evidence="1 2" key="1">
    <citation type="submission" date="2019-03" db="EMBL/GenBank/DDBJ databases">
        <authorList>
            <consortium name="Pathogen Informatics"/>
        </authorList>
    </citation>
    <scope>NUCLEOTIDE SEQUENCE [LARGE SCALE GENOMIC DNA]</scope>
    <source>
        <strain evidence="1 2">NCTC12126</strain>
    </source>
</reference>
<dbReference type="EMBL" id="CAADIW010000031">
    <property type="protein sequence ID" value="VFS36867.1"/>
    <property type="molecule type" value="Genomic_DNA"/>
</dbReference>
<proteinExistence type="predicted"/>